<keyword evidence="1" id="KW-0812">Transmembrane</keyword>
<keyword evidence="4" id="KW-1185">Reference proteome</keyword>
<accession>A0A6P2CVW0</accession>
<proteinExistence type="predicted"/>
<dbReference type="RefSeq" id="WP_162667384.1">
    <property type="nucleotide sequence ID" value="NZ_LR593886.1"/>
</dbReference>
<evidence type="ECO:0000256" key="1">
    <source>
        <dbReference type="SAM" id="Phobius"/>
    </source>
</evidence>
<keyword evidence="1" id="KW-1133">Transmembrane helix</keyword>
<dbReference type="NCBIfam" id="NF033633">
    <property type="entry name" value="SLATT_2"/>
    <property type="match status" value="1"/>
</dbReference>
<organism evidence="3 4">
    <name type="scientific">Gemmata massiliana</name>
    <dbReference type="NCBI Taxonomy" id="1210884"/>
    <lineage>
        <taxon>Bacteria</taxon>
        <taxon>Pseudomonadati</taxon>
        <taxon>Planctomycetota</taxon>
        <taxon>Planctomycetia</taxon>
        <taxon>Gemmatales</taxon>
        <taxon>Gemmataceae</taxon>
        <taxon>Gemmata</taxon>
    </lineage>
</organism>
<protein>
    <recommendedName>
        <fullName evidence="2">SMODS and SLOG-associating 2TM effector domain-containing protein</fullName>
    </recommendedName>
</protein>
<dbReference type="NCBIfam" id="NF033634">
    <property type="entry name" value="SLATT_1"/>
    <property type="match status" value="1"/>
</dbReference>
<reference evidence="3 4" key="1">
    <citation type="submission" date="2019-05" db="EMBL/GenBank/DDBJ databases">
        <authorList>
            <consortium name="Science for Life Laboratories"/>
        </authorList>
    </citation>
    <scope>NUCLEOTIDE SEQUENCE [LARGE SCALE GENOMIC DNA]</scope>
    <source>
        <strain evidence="3">Soil9</strain>
    </source>
</reference>
<sequence length="301" mass="33185">MFTTPTPAANRWGRFAWPLSWSRASDLTPDPFPELQWEGAGGESLEKLRKYVIGEAQEAINWYLRRRRWKRRGAQITRVGAITAVTVASVIPVLAQLLGSDGRFAFNPGWGTVVLAGAALLVALDYFYGYTSSWVRYLDAEQRIARIVYEFQFDWERLRAGWVGAPPPTLDQVATALARLRNAVLGVQQVVEDETSLWATEFRSTLKQLDDAARTRPTPMPAAAGANVTVTNGAALDDGWGLAVGDGQTEQHWGIRAALTDLKPGPCRFVAEGVLKGCSVRDELTVEVPQQGIVDIRMTLN</sequence>
<feature type="transmembrane region" description="Helical" evidence="1">
    <location>
        <begin position="110"/>
        <end position="128"/>
    </location>
</feature>
<keyword evidence="1" id="KW-0472">Membrane</keyword>
<dbReference type="Pfam" id="PF18183">
    <property type="entry name" value="SLATT_2"/>
    <property type="match status" value="1"/>
</dbReference>
<evidence type="ECO:0000313" key="3">
    <source>
        <dbReference type="EMBL" id="VTR92536.1"/>
    </source>
</evidence>
<feature type="domain" description="SMODS and SLOG-associating 2TM effector" evidence="2">
    <location>
        <begin position="26"/>
        <end position="210"/>
    </location>
</feature>
<dbReference type="InterPro" id="IPR040688">
    <property type="entry name" value="SLATT_2"/>
</dbReference>
<dbReference type="EMBL" id="LR593886">
    <property type="protein sequence ID" value="VTR92536.1"/>
    <property type="molecule type" value="Genomic_DNA"/>
</dbReference>
<gene>
    <name evidence="3" type="ORF">SOIL9_51780</name>
</gene>
<evidence type="ECO:0000313" key="4">
    <source>
        <dbReference type="Proteomes" id="UP000464178"/>
    </source>
</evidence>
<name>A0A6P2CVW0_9BACT</name>
<dbReference type="AlphaFoldDB" id="A0A6P2CVW0"/>
<dbReference type="KEGG" id="gms:SOIL9_51780"/>
<evidence type="ECO:0000259" key="2">
    <source>
        <dbReference type="Pfam" id="PF18183"/>
    </source>
</evidence>
<feature type="transmembrane region" description="Helical" evidence="1">
    <location>
        <begin position="76"/>
        <end position="98"/>
    </location>
</feature>
<dbReference type="Proteomes" id="UP000464178">
    <property type="component" value="Chromosome"/>
</dbReference>